<dbReference type="AlphaFoldDB" id="A0AAX3DTA8"/>
<name>A0AAX3DTA8_RHOPL</name>
<evidence type="ECO:0000313" key="1">
    <source>
        <dbReference type="EMBL" id="UYO38058.1"/>
    </source>
</evidence>
<dbReference type="RefSeq" id="WP_264073718.1">
    <property type="nucleotide sequence ID" value="NZ_CP076676.1"/>
</dbReference>
<dbReference type="Proteomes" id="UP001163166">
    <property type="component" value="Chromosome"/>
</dbReference>
<organism evidence="1 2">
    <name type="scientific">Rhodopseudomonas palustris</name>
    <dbReference type="NCBI Taxonomy" id="1076"/>
    <lineage>
        <taxon>Bacteria</taxon>
        <taxon>Pseudomonadati</taxon>
        <taxon>Pseudomonadota</taxon>
        <taxon>Alphaproteobacteria</taxon>
        <taxon>Hyphomicrobiales</taxon>
        <taxon>Nitrobacteraceae</taxon>
        <taxon>Rhodopseudomonas</taxon>
    </lineage>
</organism>
<sequence>MTFQVILCYETVRQVAGLESELKTNGFDKAQVLPNGTVPNRGSIADLTNAISKLGVLRATAAGLAETISRGGAVAIVPAHFGAGGKATEIMKKYNPIVTKPAAKPRAWDDAAPFSSLLRLPVLSKSQPFKGHSGTPLIIEQQDAYRSNSGEPLVIKQTGGYRSMSGTPLLLDSETYQSFSGTPLLVEQKGAYSSFSGTPLLVDSNTLFLTRA</sequence>
<evidence type="ECO:0000313" key="2">
    <source>
        <dbReference type="Proteomes" id="UP001163166"/>
    </source>
</evidence>
<accession>A0AAX3DTA8</accession>
<gene>
    <name evidence="1" type="ORF">KQX62_15065</name>
</gene>
<protein>
    <submittedName>
        <fullName evidence="1">Uncharacterized protein</fullName>
    </submittedName>
</protein>
<proteinExistence type="predicted"/>
<reference evidence="1" key="1">
    <citation type="journal article" date="2022" name="Biol. Control">
        <title>In silico genomic analysis of Rhodopseudomonas palustris strains revealed potential biocontrol agents and crop yield enhancers.</title>
        <authorList>
            <person name="Surachat K."/>
            <person name="Kantachote D."/>
            <person name="Deachamag P."/>
            <person name="Wonglapsuwan M."/>
        </authorList>
    </citation>
    <scope>NUCLEOTIDE SEQUENCE</scope>
    <source>
        <strain evidence="1">TLS06</strain>
    </source>
</reference>
<dbReference type="EMBL" id="CP076676">
    <property type="protein sequence ID" value="UYO38058.1"/>
    <property type="molecule type" value="Genomic_DNA"/>
</dbReference>